<proteinExistence type="predicted"/>
<feature type="domain" description="Apple" evidence="3">
    <location>
        <begin position="81"/>
        <end position="162"/>
    </location>
</feature>
<sequence length="208" mass="24256">MAFSSFKHAPEHLHFEISCTRTNKKSVEPSCDFFTFNGPKLNYWGFMCLMKKNPGTFQTQTQTGVTSGYNLRDCDKTQLPCLNEVYKGVTFMNEGYSTKQSNTSEECREMCVQDKQCRFYTFNTVSNRNTRRVKNCYIKSVPWKHAEDVINKKGVTLKDEVVEGKMYGKVISFEVKPDLTSCKQSCDDNPGCLFYQYYTKDYYSRRLR</sequence>
<name>A0AAW0N858_9GOBI</name>
<gene>
    <name evidence="4" type="ORF">WMY93_026582</name>
</gene>
<keyword evidence="1" id="KW-0677">Repeat</keyword>
<dbReference type="InterPro" id="IPR000177">
    <property type="entry name" value="Apple"/>
</dbReference>
<dbReference type="InterPro" id="IPR003609">
    <property type="entry name" value="Pan_app"/>
</dbReference>
<protein>
    <recommendedName>
        <fullName evidence="3">Apple domain-containing protein</fullName>
    </recommendedName>
</protein>
<evidence type="ECO:0000313" key="5">
    <source>
        <dbReference type="Proteomes" id="UP001460270"/>
    </source>
</evidence>
<accession>A0AAW0N858</accession>
<evidence type="ECO:0000259" key="3">
    <source>
        <dbReference type="PROSITE" id="PS50948"/>
    </source>
</evidence>
<keyword evidence="5" id="KW-1185">Reference proteome</keyword>
<dbReference type="Pfam" id="PF00024">
    <property type="entry name" value="PAN_1"/>
    <property type="match status" value="1"/>
</dbReference>
<dbReference type="GO" id="GO:0005576">
    <property type="term" value="C:extracellular region"/>
    <property type="evidence" value="ECO:0007669"/>
    <property type="project" value="InterPro"/>
</dbReference>
<comment type="caution">
    <text evidence="4">The sequence shown here is derived from an EMBL/GenBank/DDBJ whole genome shotgun (WGS) entry which is preliminary data.</text>
</comment>
<evidence type="ECO:0000256" key="2">
    <source>
        <dbReference type="ARBA" id="ARBA00023157"/>
    </source>
</evidence>
<dbReference type="PROSITE" id="PS50948">
    <property type="entry name" value="PAN"/>
    <property type="match status" value="1"/>
</dbReference>
<dbReference type="GO" id="GO:0006508">
    <property type="term" value="P:proteolysis"/>
    <property type="evidence" value="ECO:0007669"/>
    <property type="project" value="InterPro"/>
</dbReference>
<evidence type="ECO:0000313" key="4">
    <source>
        <dbReference type="EMBL" id="KAK7886961.1"/>
    </source>
</evidence>
<dbReference type="Pfam" id="PF14295">
    <property type="entry name" value="PAN_4"/>
    <property type="match status" value="1"/>
</dbReference>
<organism evidence="4 5">
    <name type="scientific">Mugilogobius chulae</name>
    <name type="common">yellowstripe goby</name>
    <dbReference type="NCBI Taxonomy" id="88201"/>
    <lineage>
        <taxon>Eukaryota</taxon>
        <taxon>Metazoa</taxon>
        <taxon>Chordata</taxon>
        <taxon>Craniata</taxon>
        <taxon>Vertebrata</taxon>
        <taxon>Euteleostomi</taxon>
        <taxon>Actinopterygii</taxon>
        <taxon>Neopterygii</taxon>
        <taxon>Teleostei</taxon>
        <taxon>Neoteleostei</taxon>
        <taxon>Acanthomorphata</taxon>
        <taxon>Gobiaria</taxon>
        <taxon>Gobiiformes</taxon>
        <taxon>Gobioidei</taxon>
        <taxon>Gobiidae</taxon>
        <taxon>Gobionellinae</taxon>
        <taxon>Mugilogobius</taxon>
    </lineage>
</organism>
<dbReference type="Proteomes" id="UP001460270">
    <property type="component" value="Unassembled WGS sequence"/>
</dbReference>
<dbReference type="Gene3D" id="3.50.4.10">
    <property type="entry name" value="Hepatocyte Growth Factor"/>
    <property type="match status" value="2"/>
</dbReference>
<keyword evidence="2" id="KW-1015">Disulfide bond</keyword>
<reference evidence="5" key="1">
    <citation type="submission" date="2024-04" db="EMBL/GenBank/DDBJ databases">
        <title>Salinicola lusitanus LLJ914,a marine bacterium isolated from the Okinawa Trough.</title>
        <authorList>
            <person name="Li J."/>
        </authorList>
    </citation>
    <scope>NUCLEOTIDE SEQUENCE [LARGE SCALE GENOMIC DNA]</scope>
</reference>
<dbReference type="AlphaFoldDB" id="A0AAW0N858"/>
<evidence type="ECO:0000256" key="1">
    <source>
        <dbReference type="ARBA" id="ARBA00022737"/>
    </source>
</evidence>
<dbReference type="EMBL" id="JBBPFD010000019">
    <property type="protein sequence ID" value="KAK7886961.1"/>
    <property type="molecule type" value="Genomic_DNA"/>
</dbReference>
<dbReference type="SMART" id="SM00223">
    <property type="entry name" value="APPLE"/>
    <property type="match status" value="1"/>
</dbReference>